<evidence type="ECO:0000313" key="4">
    <source>
        <dbReference type="Proteomes" id="UP001577267"/>
    </source>
</evidence>
<dbReference type="Pfam" id="PF19054">
    <property type="entry name" value="DUF5753"/>
    <property type="match status" value="1"/>
</dbReference>
<sequence length="279" mass="31518">MASPTIQRRRLGIALKRARERAEKTQDEAAVAIDAASSKVSRMEAGQNGIKLTDLNVLLDLYQVDGEQADWMRDLARSGRQRGRWSGYRNVIPDWFRQYLDLEEDATDIRCYQAESVPGMLQTEAYARSVFARPGTLGADLDRQVKVRTERASVLDRPDAAQFEVILSESVLRRNVGGANVMREQLQHLADVAHRPKVQLQVLPFDGESYVPASFSFSILRFDQDASTDVVYLEDYMDADYLDRPDAVRTYSALWARLQAAALGPEESRRHILRVAGEV</sequence>
<dbReference type="InterPro" id="IPR001387">
    <property type="entry name" value="Cro/C1-type_HTH"/>
</dbReference>
<keyword evidence="1" id="KW-0175">Coiled coil</keyword>
<dbReference type="InterPro" id="IPR010982">
    <property type="entry name" value="Lambda_DNA-bd_dom_sf"/>
</dbReference>
<proteinExistence type="predicted"/>
<evidence type="ECO:0000259" key="2">
    <source>
        <dbReference type="PROSITE" id="PS50943"/>
    </source>
</evidence>
<evidence type="ECO:0000313" key="3">
    <source>
        <dbReference type="EMBL" id="MFB4197076.1"/>
    </source>
</evidence>
<dbReference type="PROSITE" id="PS50943">
    <property type="entry name" value="HTH_CROC1"/>
    <property type="match status" value="1"/>
</dbReference>
<comment type="caution">
    <text evidence="3">The sequence shown here is derived from an EMBL/GenBank/DDBJ whole genome shotgun (WGS) entry which is preliminary data.</text>
</comment>
<dbReference type="SUPFAM" id="SSF47413">
    <property type="entry name" value="lambda repressor-like DNA-binding domains"/>
    <property type="match status" value="1"/>
</dbReference>
<dbReference type="Proteomes" id="UP001577267">
    <property type="component" value="Unassembled WGS sequence"/>
</dbReference>
<dbReference type="SMART" id="SM00530">
    <property type="entry name" value="HTH_XRE"/>
    <property type="match status" value="1"/>
</dbReference>
<organism evidence="3 4">
    <name type="scientific">Streptomyces carpaticus</name>
    <dbReference type="NCBI Taxonomy" id="285558"/>
    <lineage>
        <taxon>Bacteria</taxon>
        <taxon>Bacillati</taxon>
        <taxon>Actinomycetota</taxon>
        <taxon>Actinomycetes</taxon>
        <taxon>Kitasatosporales</taxon>
        <taxon>Streptomycetaceae</taxon>
        <taxon>Streptomyces</taxon>
    </lineage>
</organism>
<keyword evidence="4" id="KW-1185">Reference proteome</keyword>
<feature type="coiled-coil region" evidence="1">
    <location>
        <begin position="8"/>
        <end position="35"/>
    </location>
</feature>
<accession>A0ABV4ZSI0</accession>
<dbReference type="EMBL" id="JBHGBT010000026">
    <property type="protein sequence ID" value="MFB4197076.1"/>
    <property type="molecule type" value="Genomic_DNA"/>
</dbReference>
<gene>
    <name evidence="3" type="ORF">ACE11A_22290</name>
</gene>
<protein>
    <submittedName>
        <fullName evidence="3">Helix-turn-helix domain-containing protein</fullName>
    </submittedName>
</protein>
<dbReference type="Pfam" id="PF13560">
    <property type="entry name" value="HTH_31"/>
    <property type="match status" value="1"/>
</dbReference>
<dbReference type="Gene3D" id="1.10.260.40">
    <property type="entry name" value="lambda repressor-like DNA-binding domains"/>
    <property type="match status" value="1"/>
</dbReference>
<feature type="domain" description="HTH cro/C1-type" evidence="2">
    <location>
        <begin position="15"/>
        <end position="69"/>
    </location>
</feature>
<evidence type="ECO:0000256" key="1">
    <source>
        <dbReference type="SAM" id="Coils"/>
    </source>
</evidence>
<dbReference type="InterPro" id="IPR043917">
    <property type="entry name" value="DUF5753"/>
</dbReference>
<reference evidence="3 4" key="1">
    <citation type="submission" date="2024-09" db="EMBL/GenBank/DDBJ databases">
        <title>Draft genome sequence of multifaceted antimicrobials producing Streptomyces sp. strain FH1.</title>
        <authorList>
            <person name="Hassan F."/>
            <person name="Ali H."/>
            <person name="Hassan N."/>
            <person name="Nawaz A."/>
        </authorList>
    </citation>
    <scope>NUCLEOTIDE SEQUENCE [LARGE SCALE GENOMIC DNA]</scope>
    <source>
        <strain evidence="3 4">FH1</strain>
    </source>
</reference>
<name>A0ABV4ZSI0_9ACTN</name>
<dbReference type="CDD" id="cd00093">
    <property type="entry name" value="HTH_XRE"/>
    <property type="match status" value="1"/>
</dbReference>
<dbReference type="RefSeq" id="WP_375065340.1">
    <property type="nucleotide sequence ID" value="NZ_JBHGBT010000026.1"/>
</dbReference>